<organism evidence="7 8">
    <name type="scientific">Compostibacillus humi</name>
    <dbReference type="NCBI Taxonomy" id="1245525"/>
    <lineage>
        <taxon>Bacteria</taxon>
        <taxon>Bacillati</taxon>
        <taxon>Bacillota</taxon>
        <taxon>Bacilli</taxon>
        <taxon>Bacillales</taxon>
        <taxon>Bacillaceae</taxon>
        <taxon>Compostibacillus</taxon>
    </lineage>
</organism>
<dbReference type="InterPro" id="IPR016039">
    <property type="entry name" value="Thiolase-like"/>
</dbReference>
<evidence type="ECO:0000256" key="1">
    <source>
        <dbReference type="ARBA" id="ARBA00005531"/>
    </source>
</evidence>
<dbReference type="SUPFAM" id="SSF53901">
    <property type="entry name" value="Thiolase-like"/>
    <property type="match status" value="1"/>
</dbReference>
<protein>
    <submittedName>
        <fullName evidence="7">Putative chalcone synthase</fullName>
    </submittedName>
</protein>
<name>A0A8J2TMZ9_9BACI</name>
<dbReference type="PANTHER" id="PTHR11877:SF99">
    <property type="entry name" value="1,3,6,8-TETRAHYDROXYNAPHTHALENE SYNTHASE"/>
    <property type="match status" value="1"/>
</dbReference>
<comment type="caution">
    <text evidence="7">The sequence shown here is derived from an EMBL/GenBank/DDBJ whole genome shotgun (WGS) entry which is preliminary data.</text>
</comment>
<dbReference type="AlphaFoldDB" id="A0A8J2TMZ9"/>
<feature type="domain" description="Chalcone/stilbene synthase N-terminal" evidence="5">
    <location>
        <begin position="43"/>
        <end position="183"/>
    </location>
</feature>
<keyword evidence="8" id="KW-1185">Reference proteome</keyword>
<evidence type="ECO:0000256" key="2">
    <source>
        <dbReference type="ARBA" id="ARBA00022679"/>
    </source>
</evidence>
<accession>A0A8J2TMZ9</accession>
<feature type="active site" description="Acyl-thioester intermediate" evidence="4">
    <location>
        <position position="122"/>
    </location>
</feature>
<dbReference type="PANTHER" id="PTHR11877">
    <property type="entry name" value="HYDROXYMETHYLGLUTARYL-COA SYNTHASE"/>
    <property type="match status" value="1"/>
</dbReference>
<dbReference type="EMBL" id="BMEV01000029">
    <property type="protein sequence ID" value="GFZ76456.1"/>
    <property type="molecule type" value="Genomic_DNA"/>
</dbReference>
<dbReference type="Proteomes" id="UP000602050">
    <property type="component" value="Unassembled WGS sequence"/>
</dbReference>
<dbReference type="InterPro" id="IPR001099">
    <property type="entry name" value="Chalcone/stilbene_synt_N"/>
</dbReference>
<evidence type="ECO:0000256" key="4">
    <source>
        <dbReference type="PIRSR" id="PIRSR000451-1"/>
    </source>
</evidence>
<comment type="similarity">
    <text evidence="1">Belongs to the thiolase-like superfamily. Chalcone/stilbene synthases family.</text>
</comment>
<dbReference type="Pfam" id="PF02797">
    <property type="entry name" value="Chal_sti_synt_C"/>
    <property type="match status" value="1"/>
</dbReference>
<evidence type="ECO:0000256" key="3">
    <source>
        <dbReference type="ARBA" id="ARBA00023315"/>
    </source>
</evidence>
<sequence>MLVKELFRYTSKQVDRLLPVFDNAEVKARQFVVDVPWFKKEHTFEEKNQLYQKYALEHALKASDDCLHNMDFLKTPIPYEAIDMIIFVSSTGLATPTIDAHLLNERPFRENLIRVPLWGLGCAGGAMGLARAFDWTTAYPQAAVLVICCELVSLTFQKGDVKKSNIVGTALFGDGISAALIIGEKSPLLSYRKKSTPKIIAASSFTKRNSTGVMGWNITNSGLEVVFSKSIPALIHSFWKEHINEFIREQNLHKDAIHSFIAHPGGKKVLEAMEEVLNCSRDKLYYSYQVLKHHGNMSSATVLHVLGQWMKENIRQGEKSILSALGPGFSSELLALEWE</sequence>
<dbReference type="GO" id="GO:0016747">
    <property type="term" value="F:acyltransferase activity, transferring groups other than amino-acyl groups"/>
    <property type="evidence" value="ECO:0007669"/>
    <property type="project" value="InterPro"/>
</dbReference>
<dbReference type="PIRSF" id="PIRSF000451">
    <property type="entry name" value="PKS_III"/>
    <property type="match status" value="1"/>
</dbReference>
<evidence type="ECO:0000313" key="8">
    <source>
        <dbReference type="Proteomes" id="UP000602050"/>
    </source>
</evidence>
<dbReference type="Pfam" id="PF00195">
    <property type="entry name" value="Chal_sti_synt_N"/>
    <property type="match status" value="1"/>
</dbReference>
<dbReference type="GO" id="GO:0030639">
    <property type="term" value="P:polyketide biosynthetic process"/>
    <property type="evidence" value="ECO:0007669"/>
    <property type="project" value="TreeGrafter"/>
</dbReference>
<keyword evidence="2" id="KW-0808">Transferase</keyword>
<proteinExistence type="inferred from homology"/>
<gene>
    <name evidence="7" type="primary">bcsA</name>
    <name evidence="7" type="ORF">GCM10010978_17750</name>
</gene>
<dbReference type="InterPro" id="IPR011141">
    <property type="entry name" value="Polyketide_synthase_type-III"/>
</dbReference>
<reference evidence="7" key="2">
    <citation type="submission" date="2020-09" db="EMBL/GenBank/DDBJ databases">
        <authorList>
            <person name="Sun Q."/>
            <person name="Zhou Y."/>
        </authorList>
    </citation>
    <scope>NUCLEOTIDE SEQUENCE</scope>
    <source>
        <strain evidence="7">CGMCC 1.12360</strain>
    </source>
</reference>
<reference evidence="7" key="1">
    <citation type="journal article" date="2014" name="Int. J. Syst. Evol. Microbiol.">
        <title>Complete genome sequence of Corynebacterium casei LMG S-19264T (=DSM 44701T), isolated from a smear-ripened cheese.</title>
        <authorList>
            <consortium name="US DOE Joint Genome Institute (JGI-PGF)"/>
            <person name="Walter F."/>
            <person name="Albersmeier A."/>
            <person name="Kalinowski J."/>
            <person name="Ruckert C."/>
        </authorList>
    </citation>
    <scope>NUCLEOTIDE SEQUENCE</scope>
    <source>
        <strain evidence="7">CGMCC 1.12360</strain>
    </source>
</reference>
<evidence type="ECO:0000313" key="7">
    <source>
        <dbReference type="EMBL" id="GFZ76456.1"/>
    </source>
</evidence>
<evidence type="ECO:0000259" key="6">
    <source>
        <dbReference type="Pfam" id="PF02797"/>
    </source>
</evidence>
<dbReference type="InterPro" id="IPR012328">
    <property type="entry name" value="Chalcone/stilbene_synt_C"/>
</dbReference>
<evidence type="ECO:0000259" key="5">
    <source>
        <dbReference type="Pfam" id="PF00195"/>
    </source>
</evidence>
<dbReference type="Gene3D" id="3.40.47.10">
    <property type="match status" value="2"/>
</dbReference>
<dbReference type="CDD" id="cd00831">
    <property type="entry name" value="CHS_like"/>
    <property type="match status" value="1"/>
</dbReference>
<keyword evidence="3" id="KW-0012">Acyltransferase</keyword>
<feature type="domain" description="Chalcone/stilbene synthase C-terminal" evidence="6">
    <location>
        <begin position="209"/>
        <end position="332"/>
    </location>
</feature>